<evidence type="ECO:0000313" key="1">
    <source>
        <dbReference type="EMBL" id="CAL1414437.1"/>
    </source>
</evidence>
<keyword evidence="2" id="KW-1185">Reference proteome</keyword>
<dbReference type="AlphaFoldDB" id="A0AAV2GV91"/>
<organism evidence="1 2">
    <name type="scientific">Linum trigynum</name>
    <dbReference type="NCBI Taxonomy" id="586398"/>
    <lineage>
        <taxon>Eukaryota</taxon>
        <taxon>Viridiplantae</taxon>
        <taxon>Streptophyta</taxon>
        <taxon>Embryophyta</taxon>
        <taxon>Tracheophyta</taxon>
        <taxon>Spermatophyta</taxon>
        <taxon>Magnoliopsida</taxon>
        <taxon>eudicotyledons</taxon>
        <taxon>Gunneridae</taxon>
        <taxon>Pentapetalae</taxon>
        <taxon>rosids</taxon>
        <taxon>fabids</taxon>
        <taxon>Malpighiales</taxon>
        <taxon>Linaceae</taxon>
        <taxon>Linum</taxon>
    </lineage>
</organism>
<dbReference type="EMBL" id="OZ034822">
    <property type="protein sequence ID" value="CAL1414437.1"/>
    <property type="molecule type" value="Genomic_DNA"/>
</dbReference>
<gene>
    <name evidence="1" type="ORF">LTRI10_LOCUS53594</name>
</gene>
<proteinExistence type="predicted"/>
<protein>
    <submittedName>
        <fullName evidence="1">Uncharacterized protein</fullName>
    </submittedName>
</protein>
<accession>A0AAV2GV91</accession>
<name>A0AAV2GV91_9ROSI</name>
<dbReference type="Proteomes" id="UP001497516">
    <property type="component" value="Chromosome 9"/>
</dbReference>
<sequence>MCLQVVPPRGGRRCHVVAMGRRWVVVQGIDGRVAEDAGEAAGRVVTGGDGGGGMRWCVCSPTTHPGSFRCRYHRAGYVWGAAGGAAASRSMATTTAEACR</sequence>
<reference evidence="1 2" key="1">
    <citation type="submission" date="2024-04" db="EMBL/GenBank/DDBJ databases">
        <authorList>
            <person name="Fracassetti M."/>
        </authorList>
    </citation>
    <scope>NUCLEOTIDE SEQUENCE [LARGE SCALE GENOMIC DNA]</scope>
</reference>
<dbReference type="PANTHER" id="PTHR33132:SF128">
    <property type="entry name" value="OS01G0778900 PROTEIN"/>
    <property type="match status" value="1"/>
</dbReference>
<evidence type="ECO:0000313" key="2">
    <source>
        <dbReference type="Proteomes" id="UP001497516"/>
    </source>
</evidence>
<dbReference type="PANTHER" id="PTHR33132">
    <property type="entry name" value="OSJNBB0118P14.9 PROTEIN"/>
    <property type="match status" value="1"/>
</dbReference>